<protein>
    <submittedName>
        <fullName evidence="1">Uncharacterized protein</fullName>
    </submittedName>
</protein>
<sequence>MPFGYTPQRLGTRRIWRSLLKLQHSVLRANGAKSMPRSCHSAGEGLYRTGPWLISLGRRAAQNAVGSDGSIGYRRYWRTWWAQRVKRQLGSKQEAIHNGRLSTSRGWGQGQSRNGLTPEMGSLVRDALGLGLGLADWSPCQVHVHGTWCKWSFGEWRNFLSG</sequence>
<evidence type="ECO:0000313" key="1">
    <source>
        <dbReference type="EMBL" id="KAK1634137.1"/>
    </source>
</evidence>
<evidence type="ECO:0000313" key="2">
    <source>
        <dbReference type="Proteomes" id="UP001243989"/>
    </source>
</evidence>
<gene>
    <name evidence="1" type="ORF">BDP81DRAFT_433754</name>
</gene>
<dbReference type="Proteomes" id="UP001243989">
    <property type="component" value="Unassembled WGS sequence"/>
</dbReference>
<comment type="caution">
    <text evidence="1">The sequence shown here is derived from an EMBL/GenBank/DDBJ whole genome shotgun (WGS) entry which is preliminary data.</text>
</comment>
<dbReference type="RefSeq" id="XP_060442744.1">
    <property type="nucleotide sequence ID" value="XM_060590891.1"/>
</dbReference>
<dbReference type="GeneID" id="85475753"/>
<dbReference type="AlphaFoldDB" id="A0AAI9ZLE9"/>
<organism evidence="1 2">
    <name type="scientific">Colletotrichum phormii</name>
    <dbReference type="NCBI Taxonomy" id="359342"/>
    <lineage>
        <taxon>Eukaryota</taxon>
        <taxon>Fungi</taxon>
        <taxon>Dikarya</taxon>
        <taxon>Ascomycota</taxon>
        <taxon>Pezizomycotina</taxon>
        <taxon>Sordariomycetes</taxon>
        <taxon>Hypocreomycetidae</taxon>
        <taxon>Glomerellales</taxon>
        <taxon>Glomerellaceae</taxon>
        <taxon>Colletotrichum</taxon>
        <taxon>Colletotrichum acutatum species complex</taxon>
    </lineage>
</organism>
<accession>A0AAI9ZLE9</accession>
<name>A0AAI9ZLE9_9PEZI</name>
<reference evidence="1" key="1">
    <citation type="submission" date="2021-06" db="EMBL/GenBank/DDBJ databases">
        <title>Comparative genomics, transcriptomics and evolutionary studies reveal genomic signatures of adaptation to plant cell wall in hemibiotrophic fungi.</title>
        <authorList>
            <consortium name="DOE Joint Genome Institute"/>
            <person name="Baroncelli R."/>
            <person name="Diaz J.F."/>
            <person name="Benocci T."/>
            <person name="Peng M."/>
            <person name="Battaglia E."/>
            <person name="Haridas S."/>
            <person name="Andreopoulos W."/>
            <person name="Labutti K."/>
            <person name="Pangilinan J."/>
            <person name="Floch G.L."/>
            <person name="Makela M.R."/>
            <person name="Henrissat B."/>
            <person name="Grigoriev I.V."/>
            <person name="Crouch J.A."/>
            <person name="De Vries R.P."/>
            <person name="Sukno S.A."/>
            <person name="Thon M.R."/>
        </authorList>
    </citation>
    <scope>NUCLEOTIDE SEQUENCE</scope>
    <source>
        <strain evidence="1">CBS 102054</strain>
    </source>
</reference>
<dbReference type="EMBL" id="JAHMHQ010000016">
    <property type="protein sequence ID" value="KAK1634137.1"/>
    <property type="molecule type" value="Genomic_DNA"/>
</dbReference>
<keyword evidence="2" id="KW-1185">Reference proteome</keyword>
<proteinExistence type="predicted"/>